<dbReference type="Proteomes" id="UP000482487">
    <property type="component" value="Unassembled WGS sequence"/>
</dbReference>
<dbReference type="EMBL" id="WVUD01000043">
    <property type="protein sequence ID" value="MYL84802.1"/>
    <property type="molecule type" value="Genomic_DNA"/>
</dbReference>
<accession>A0A7C9IY83</accession>
<reference evidence="2 3" key="1">
    <citation type="submission" date="2020-01" db="EMBL/GenBank/DDBJ databases">
        <title>Genome sequence of Desulfovibrio aerotolerans DSM 16695(T).</title>
        <authorList>
            <person name="Karnachuk O."/>
            <person name="Avakyan M."/>
            <person name="Mardanov A."/>
            <person name="Kadnikov V."/>
            <person name="Ravin N."/>
        </authorList>
    </citation>
    <scope>NUCLEOTIDE SEQUENCE [LARGE SCALE GENOMIC DNA]</scope>
    <source>
        <strain evidence="2 3">DSM 16695</strain>
    </source>
</reference>
<dbReference type="OrthoDB" id="9837938at2"/>
<evidence type="ECO:0000313" key="2">
    <source>
        <dbReference type="EMBL" id="MYL84802.1"/>
    </source>
</evidence>
<keyword evidence="1" id="KW-0732">Signal</keyword>
<name>A0A7C9IY83_9BACT</name>
<dbReference type="RefSeq" id="WP_160963159.1">
    <property type="nucleotide sequence ID" value="NZ_WVUD01000043.1"/>
</dbReference>
<evidence type="ECO:0008006" key="4">
    <source>
        <dbReference type="Google" id="ProtNLM"/>
    </source>
</evidence>
<organism evidence="2 3">
    <name type="scientific">Solidesulfovibrio aerotolerans</name>
    <dbReference type="NCBI Taxonomy" id="295255"/>
    <lineage>
        <taxon>Bacteria</taxon>
        <taxon>Pseudomonadati</taxon>
        <taxon>Thermodesulfobacteriota</taxon>
        <taxon>Desulfovibrionia</taxon>
        <taxon>Desulfovibrionales</taxon>
        <taxon>Desulfovibrionaceae</taxon>
        <taxon>Solidesulfovibrio</taxon>
    </lineage>
</organism>
<gene>
    <name evidence="2" type="ORF">GTA51_16940</name>
</gene>
<evidence type="ECO:0000313" key="3">
    <source>
        <dbReference type="Proteomes" id="UP000482487"/>
    </source>
</evidence>
<evidence type="ECO:0000256" key="1">
    <source>
        <dbReference type="SAM" id="SignalP"/>
    </source>
</evidence>
<feature type="signal peptide" evidence="1">
    <location>
        <begin position="1"/>
        <end position="22"/>
    </location>
</feature>
<protein>
    <recommendedName>
        <fullName evidence="4">DUF3261 domain-containing protein</fullName>
    </recommendedName>
</protein>
<proteinExistence type="predicted"/>
<comment type="caution">
    <text evidence="2">The sequence shown here is derived from an EMBL/GenBank/DDBJ whole genome shotgun (WGS) entry which is preliminary data.</text>
</comment>
<feature type="chain" id="PRO_5028804238" description="DUF3261 domain-containing protein" evidence="1">
    <location>
        <begin position="23"/>
        <end position="223"/>
    </location>
</feature>
<sequence>MNAAARDVLVLAILLAASVMLSGCQSGCVGATLPAERTAVRLSGHSGWFDRAEEVRFQGGMLVRTPFAKVPLIAFITIDAPGHVAFVGLSDWGMRLAEASVTLEDPAPAQLQASLTRIPKLASRLSLALTRIFLVWPGHGDYAELLGKNASREQPITPAVVRYAFDAETTQMTEKKGRDRQDTWCVSMLYGDRTSPEALPVEIIYRAGGLEIVLQLKELAGHE</sequence>
<keyword evidence="3" id="KW-1185">Reference proteome</keyword>
<dbReference type="AlphaFoldDB" id="A0A7C9IY83"/>
<dbReference type="PROSITE" id="PS51257">
    <property type="entry name" value="PROKAR_LIPOPROTEIN"/>
    <property type="match status" value="1"/>
</dbReference>